<dbReference type="GO" id="GO:0042169">
    <property type="term" value="F:SH2 domain binding"/>
    <property type="evidence" value="ECO:0007669"/>
    <property type="project" value="Ensembl"/>
</dbReference>
<dbReference type="EMBL" id="NDHI03003309">
    <property type="protein sequence ID" value="PNJ85775.1"/>
    <property type="molecule type" value="Genomic_DNA"/>
</dbReference>
<dbReference type="Ensembl" id="ENSPPYT00000020376.2">
    <property type="protein sequence ID" value="ENSPPYP00000019604.1"/>
    <property type="gene ID" value="ENSPPYG00000017488.2"/>
</dbReference>
<proteinExistence type="predicted"/>
<gene>
    <name evidence="7" type="primary">LAT2</name>
    <name evidence="6" type="ORF">CR201_G0040348</name>
</gene>
<dbReference type="EMBL" id="NDHI03003309">
    <property type="protein sequence ID" value="PNJ85771.1"/>
    <property type="molecule type" value="Genomic_DNA"/>
</dbReference>
<dbReference type="InterPro" id="IPR031428">
    <property type="entry name" value="LAT2"/>
</dbReference>
<evidence type="ECO:0000256" key="2">
    <source>
        <dbReference type="SAM" id="SignalP"/>
    </source>
</evidence>
<dbReference type="PANTHER" id="PTHR15646:SF5">
    <property type="entry name" value="LINKER FOR ACTIVATION OF T-CELLS FAMILY MEMBER 2"/>
    <property type="match status" value="1"/>
</dbReference>
<dbReference type="AlphaFoldDB" id="A0A6D2VU89"/>
<dbReference type="Pfam" id="PF15703">
    <property type="entry name" value="LAT2"/>
    <property type="match status" value="2"/>
</dbReference>
<dbReference type="PANTHER" id="PTHR15646">
    <property type="entry name" value="LINKER FOR ACTIVATION OF T-CELLS FAMILY MEMBER 2"/>
    <property type="match status" value="1"/>
</dbReference>
<feature type="region of interest" description="Disordered" evidence="1">
    <location>
        <begin position="171"/>
        <end position="244"/>
    </location>
</feature>
<reference evidence="7" key="3">
    <citation type="submission" date="2025-05" db="UniProtKB">
        <authorList>
            <consortium name="Ensembl"/>
        </authorList>
    </citation>
    <scope>IDENTIFICATION</scope>
</reference>
<sequence length="244" mass="26576">MSSGTELLWPGAALLVLLGVAASLCVRCSRPGAKRSEKIYQQRSLREDQQSFTGSRTYSLVGQAWPGPLADVAPTRKDKLLQFSPSLEGPASSRYQNFSKGSRHGSEEAYIDPIAMEYYNWGRFSKPPEDDDTNSYENVLICKQKTTQTGAQQEGIGGLCRGDHSLSLALKTGPTSGLCPSASPEEDEESEDYQNSASIHQWRESRKVMGQLQREAPPGPVGSPDEEEDGEPDYVNGEVAATEA</sequence>
<accession>H2PLW9</accession>
<evidence type="ECO:0000313" key="6">
    <source>
        <dbReference type="EMBL" id="PNJ85775.1"/>
    </source>
</evidence>
<dbReference type="GO" id="GO:0045121">
    <property type="term" value="C:membrane raft"/>
    <property type="evidence" value="ECO:0007669"/>
    <property type="project" value="Ensembl"/>
</dbReference>
<feature type="signal peptide" evidence="2">
    <location>
        <begin position="1"/>
        <end position="23"/>
    </location>
</feature>
<keyword evidence="8" id="KW-1185">Reference proteome</keyword>
<dbReference type="STRING" id="9601.ENSPPYP00000019604"/>
<evidence type="ECO:0000313" key="4">
    <source>
        <dbReference type="EMBL" id="PNJ85772.1"/>
    </source>
</evidence>
<feature type="chain" id="PRO_5044630577" evidence="2">
    <location>
        <begin position="24"/>
        <end position="244"/>
    </location>
</feature>
<name>A0A6D2VU89_PONAB</name>
<evidence type="ECO:0000313" key="7">
    <source>
        <dbReference type="Ensembl" id="ENSPPYP00000019604.1"/>
    </source>
</evidence>
<dbReference type="Proteomes" id="UP000001595">
    <property type="component" value="Chromosome 7"/>
</dbReference>
<dbReference type="GO" id="GO:0005886">
    <property type="term" value="C:plasma membrane"/>
    <property type="evidence" value="ECO:0007669"/>
    <property type="project" value="Ensembl"/>
</dbReference>
<dbReference type="GO" id="GO:0042113">
    <property type="term" value="P:B cell activation"/>
    <property type="evidence" value="ECO:0007669"/>
    <property type="project" value="Ensembl"/>
</dbReference>
<accession>A0A2J8XUR3</accession>
<evidence type="ECO:0000313" key="8">
    <source>
        <dbReference type="Proteomes" id="UP000001595"/>
    </source>
</evidence>
<dbReference type="GeneTree" id="ENSGT00390000006821"/>
<dbReference type="GO" id="GO:0019722">
    <property type="term" value="P:calcium-mediated signaling"/>
    <property type="evidence" value="ECO:0007669"/>
    <property type="project" value="Ensembl"/>
</dbReference>
<reference evidence="6" key="2">
    <citation type="submission" date="2017-12" db="EMBL/GenBank/DDBJ databases">
        <title>High-resolution comparative analysis of great ape genomes.</title>
        <authorList>
            <person name="Pollen A."/>
            <person name="Hastie A."/>
            <person name="Hormozdiari F."/>
            <person name="Dougherty M."/>
            <person name="Liu R."/>
            <person name="Chaisson M."/>
            <person name="Hoppe E."/>
            <person name="Hill C."/>
            <person name="Pang A."/>
            <person name="Hillier L."/>
            <person name="Baker C."/>
            <person name="Armstrong J."/>
            <person name="Shendure J."/>
            <person name="Paten B."/>
            <person name="Wilson R."/>
            <person name="Chao H."/>
            <person name="Schneider V."/>
            <person name="Ventura M."/>
            <person name="Kronenberg Z."/>
            <person name="Murali S."/>
            <person name="Gordon D."/>
            <person name="Cantsilieris S."/>
            <person name="Munson K."/>
            <person name="Nelson B."/>
            <person name="Raja A."/>
            <person name="Underwood J."/>
            <person name="Diekhans M."/>
            <person name="Fiddes I."/>
            <person name="Haussler D."/>
            <person name="Eichler E."/>
        </authorList>
    </citation>
    <scope>NUCLEOTIDE SEQUENCE [LARGE SCALE GENOMIC DNA]</scope>
    <source>
        <strain evidence="6">Susie</strain>
    </source>
</reference>
<evidence type="ECO:0000313" key="3">
    <source>
        <dbReference type="EMBL" id="PNJ85771.1"/>
    </source>
</evidence>
<dbReference type="EMBL" id="NDHI03003309">
    <property type="protein sequence ID" value="PNJ85772.1"/>
    <property type="molecule type" value="Genomic_DNA"/>
</dbReference>
<dbReference type="GO" id="GO:0050853">
    <property type="term" value="P:B cell receptor signaling pathway"/>
    <property type="evidence" value="ECO:0007669"/>
    <property type="project" value="Ensembl"/>
</dbReference>
<evidence type="ECO:0000256" key="1">
    <source>
        <dbReference type="SAM" id="MobiDB-lite"/>
    </source>
</evidence>
<dbReference type="OMA" id="FMGSQTY"/>
<protein>
    <submittedName>
        <fullName evidence="3">LAT2 isoform 1</fullName>
    </submittedName>
    <submittedName>
        <fullName evidence="4">LAT2 isoform 2</fullName>
    </submittedName>
    <submittedName>
        <fullName evidence="5">LAT2 isoform 3</fullName>
    </submittedName>
    <submittedName>
        <fullName evidence="6">LAT2 isoform 6</fullName>
    </submittedName>
    <submittedName>
        <fullName evidence="7">Linker for activation of T cells family member 2</fullName>
    </submittedName>
</protein>
<dbReference type="EMBL" id="NDHI03003309">
    <property type="protein sequence ID" value="PNJ85773.1"/>
    <property type="molecule type" value="Genomic_DNA"/>
</dbReference>
<dbReference type="OrthoDB" id="9447847at2759"/>
<reference evidence="7 8" key="1">
    <citation type="submission" date="2008-02" db="EMBL/GenBank/DDBJ databases">
        <title>A 6x draft sequence assembly of the Pongo pygmaeus abelii genome.</title>
        <authorList>
            <person name="Wilson R.K."/>
            <person name="Mardis E."/>
        </authorList>
    </citation>
    <scope>NUCLEOTIDE SEQUENCE [LARGE SCALE GENOMIC DNA]</scope>
</reference>
<evidence type="ECO:0000313" key="5">
    <source>
        <dbReference type="EMBL" id="PNJ85773.1"/>
    </source>
</evidence>
<keyword evidence="2" id="KW-0732">Signal</keyword>
<accession>A0A6D2VU89</accession>
<organism evidence="6">
    <name type="scientific">Pongo abelii</name>
    <name type="common">Sumatran orangutan</name>
    <name type="synonym">Pongo pygmaeus abelii</name>
    <dbReference type="NCBI Taxonomy" id="9601"/>
    <lineage>
        <taxon>Eukaryota</taxon>
        <taxon>Metazoa</taxon>
        <taxon>Chordata</taxon>
        <taxon>Craniata</taxon>
        <taxon>Vertebrata</taxon>
        <taxon>Euteleostomi</taxon>
        <taxon>Mammalia</taxon>
        <taxon>Eutheria</taxon>
        <taxon>Euarchontoglires</taxon>
        <taxon>Primates</taxon>
        <taxon>Haplorrhini</taxon>
        <taxon>Catarrhini</taxon>
        <taxon>Hominidae</taxon>
        <taxon>Pongo</taxon>
    </lineage>
</organism>